<organism evidence="1 2">
    <name type="scientific">Bacteroides fragilis</name>
    <dbReference type="NCBI Taxonomy" id="817"/>
    <lineage>
        <taxon>Bacteria</taxon>
        <taxon>Pseudomonadati</taxon>
        <taxon>Bacteroidota</taxon>
        <taxon>Bacteroidia</taxon>
        <taxon>Bacteroidales</taxon>
        <taxon>Bacteroidaceae</taxon>
        <taxon>Bacteroides</taxon>
    </lineage>
</organism>
<dbReference type="InterPro" id="IPR035959">
    <property type="entry name" value="RutC-like_sf"/>
</dbReference>
<dbReference type="CDD" id="cd06153">
    <property type="entry name" value="YjgF_YER057c_UK114_like_5"/>
    <property type="match status" value="1"/>
</dbReference>
<dbReference type="AlphaFoldDB" id="A0A396C4L7"/>
<evidence type="ECO:0000313" key="1">
    <source>
        <dbReference type="EMBL" id="RHH16419.1"/>
    </source>
</evidence>
<dbReference type="EMBL" id="QRJE01000001">
    <property type="protein sequence ID" value="RHH16419.1"/>
    <property type="molecule type" value="Genomic_DNA"/>
</dbReference>
<sequence>MEYRKHRIEYLKTTVEYSLFGGEGETKEAHLMFHVDPEAGSYEEQLTAICKAYHKTLGRKIKLRGMVPAFCRYFLSDAANQWEVLQAVLQEEPSYAVSVVQQPPLDGSKIALWVYLTSERNAAYKHYWTAGAGVPCGDSEQQMKTLLESYEADLTGKGCTLASDCIRTWIFVQNVDVNYAGIVKARRENFLGQGLTESTHYIASTGIEGRHADPKIHVLLDAYAVKGLQPGQVTYLHALSHLSPTALYGVTFERGTSVEYGDRRHLFISGTASIDHRGEVVHVGDVREQTRRMWENVEKLLEEGKAGFADVAQIIVYLRDASDYSVVRAMFAERFPQIPIQFVAAAVCRPTWLIEMECMAVAGNDNSSYQSF</sequence>
<dbReference type="PANTHER" id="PTHR11803">
    <property type="entry name" value="2-IMINOBUTANOATE/2-IMINOPROPANOATE DEAMINASE RIDA"/>
    <property type="match status" value="1"/>
</dbReference>
<comment type="caution">
    <text evidence="1">The sequence shown here is derived from an EMBL/GenBank/DDBJ whole genome shotgun (WGS) entry which is preliminary data.</text>
</comment>
<dbReference type="Pfam" id="PF01042">
    <property type="entry name" value="Ribonuc_L-PSP"/>
    <property type="match status" value="1"/>
</dbReference>
<protein>
    <submittedName>
        <fullName evidence="1">Uncharacterized protein</fullName>
    </submittedName>
</protein>
<name>A0A396C4L7_BACFG</name>
<gene>
    <name evidence="1" type="ORF">DW228_00470</name>
</gene>
<accession>A0A396C4L7</accession>
<dbReference type="GO" id="GO:0019239">
    <property type="term" value="F:deaminase activity"/>
    <property type="evidence" value="ECO:0007669"/>
    <property type="project" value="TreeGrafter"/>
</dbReference>
<dbReference type="InterPro" id="IPR006175">
    <property type="entry name" value="YjgF/YER057c/UK114"/>
</dbReference>
<proteinExistence type="predicted"/>
<evidence type="ECO:0000313" key="2">
    <source>
        <dbReference type="Proteomes" id="UP000266644"/>
    </source>
</evidence>
<dbReference type="PANTHER" id="PTHR11803:SF39">
    <property type="entry name" value="2-IMINOBUTANOATE_2-IMINOPROPANOATE DEAMINASE"/>
    <property type="match status" value="1"/>
</dbReference>
<dbReference type="RefSeq" id="WP_122329778.1">
    <property type="nucleotide sequence ID" value="NZ_JADMVI010000011.1"/>
</dbReference>
<dbReference type="Gene3D" id="3.30.1330.40">
    <property type="entry name" value="RutC-like"/>
    <property type="match status" value="2"/>
</dbReference>
<reference evidence="1 2" key="1">
    <citation type="submission" date="2018-08" db="EMBL/GenBank/DDBJ databases">
        <title>A genome reference for cultivated species of the human gut microbiota.</title>
        <authorList>
            <person name="Zou Y."/>
            <person name="Xue W."/>
            <person name="Luo G."/>
        </authorList>
    </citation>
    <scope>NUCLEOTIDE SEQUENCE [LARGE SCALE GENOMIC DNA]</scope>
    <source>
        <strain evidence="1 2">AM18-6</strain>
    </source>
</reference>
<dbReference type="SUPFAM" id="SSF55298">
    <property type="entry name" value="YjgF-like"/>
    <property type="match status" value="1"/>
</dbReference>
<dbReference type="Proteomes" id="UP000266644">
    <property type="component" value="Unassembled WGS sequence"/>
</dbReference>
<dbReference type="GO" id="GO:0005829">
    <property type="term" value="C:cytosol"/>
    <property type="evidence" value="ECO:0007669"/>
    <property type="project" value="TreeGrafter"/>
</dbReference>